<organism evidence="1 2">
    <name type="scientific">Pseudomonas nitroreducens</name>
    <dbReference type="NCBI Taxonomy" id="46680"/>
    <lineage>
        <taxon>Bacteria</taxon>
        <taxon>Pseudomonadati</taxon>
        <taxon>Pseudomonadota</taxon>
        <taxon>Gammaproteobacteria</taxon>
        <taxon>Pseudomonadales</taxon>
        <taxon>Pseudomonadaceae</taxon>
        <taxon>Pseudomonas</taxon>
    </lineage>
</organism>
<protein>
    <submittedName>
        <fullName evidence="1">Uncharacterized protein</fullName>
    </submittedName>
</protein>
<dbReference type="EMBL" id="NJBA01000005">
    <property type="protein sequence ID" value="OWP50070.1"/>
    <property type="molecule type" value="Genomic_DNA"/>
</dbReference>
<evidence type="ECO:0000313" key="2">
    <source>
        <dbReference type="Proteomes" id="UP000198145"/>
    </source>
</evidence>
<name>A0A246F8R8_PSENT</name>
<evidence type="ECO:0000313" key="1">
    <source>
        <dbReference type="EMBL" id="OWP50070.1"/>
    </source>
</evidence>
<gene>
    <name evidence="1" type="ORF">CEG18_16675</name>
</gene>
<dbReference type="Proteomes" id="UP000198145">
    <property type="component" value="Unassembled WGS sequence"/>
</dbReference>
<sequence length="61" mass="6634">MIHRPEAFLPASRFIARVMAVQLPAPGSAIEASLLLLEDGSDDDRMDFVDISHLTILSVLA</sequence>
<accession>A0A246F8R8</accession>
<dbReference type="AlphaFoldDB" id="A0A246F8R8"/>
<reference evidence="1 2" key="1">
    <citation type="submission" date="2017-06" db="EMBL/GenBank/DDBJ databases">
        <title>Draft genome of Pseudomonas nitroreducens DF05.</title>
        <authorList>
            <person name="Iyer R."/>
        </authorList>
    </citation>
    <scope>NUCLEOTIDE SEQUENCE [LARGE SCALE GENOMIC DNA]</scope>
    <source>
        <strain evidence="1 2">DF05</strain>
    </source>
</reference>
<comment type="caution">
    <text evidence="1">The sequence shown here is derived from an EMBL/GenBank/DDBJ whole genome shotgun (WGS) entry which is preliminary data.</text>
</comment>
<proteinExistence type="predicted"/>